<dbReference type="EMBL" id="JAULSV010000003">
    <property type="protein sequence ID" value="KAK0648181.1"/>
    <property type="molecule type" value="Genomic_DNA"/>
</dbReference>
<name>A0AA39Y8U5_9PEZI</name>
<sequence>MEQIVQEHVSVCSFTDAPQDETRGALFETGHRTPKEAEHRRGLSKLCWGVFLFENLLADSSSQPPETAPPPAPILFEEADPIYFNLDVTGRMFAQGSPKPPIVPGVLCTACEAACLHYSVLMYNVKPHGIIGHDQDILKRREFFTRLSRLETSLPPRLRHNDNTALGTIFLKLYHNLVALAILRPLPPST</sequence>
<accession>A0AA39Y8U5</accession>
<comment type="caution">
    <text evidence="1">The sequence shown here is derived from an EMBL/GenBank/DDBJ whole genome shotgun (WGS) entry which is preliminary data.</text>
</comment>
<evidence type="ECO:0000313" key="1">
    <source>
        <dbReference type="EMBL" id="KAK0648181.1"/>
    </source>
</evidence>
<evidence type="ECO:0000313" key="2">
    <source>
        <dbReference type="Proteomes" id="UP001174936"/>
    </source>
</evidence>
<organism evidence="1 2">
    <name type="scientific">Cercophora newfieldiana</name>
    <dbReference type="NCBI Taxonomy" id="92897"/>
    <lineage>
        <taxon>Eukaryota</taxon>
        <taxon>Fungi</taxon>
        <taxon>Dikarya</taxon>
        <taxon>Ascomycota</taxon>
        <taxon>Pezizomycotina</taxon>
        <taxon>Sordariomycetes</taxon>
        <taxon>Sordariomycetidae</taxon>
        <taxon>Sordariales</taxon>
        <taxon>Lasiosphaeriaceae</taxon>
        <taxon>Cercophora</taxon>
    </lineage>
</organism>
<dbReference type="AlphaFoldDB" id="A0AA39Y8U5"/>
<proteinExistence type="predicted"/>
<dbReference type="Proteomes" id="UP001174936">
    <property type="component" value="Unassembled WGS sequence"/>
</dbReference>
<reference evidence="1" key="1">
    <citation type="submission" date="2023-06" db="EMBL/GenBank/DDBJ databases">
        <title>Genome-scale phylogeny and comparative genomics of the fungal order Sordariales.</title>
        <authorList>
            <consortium name="Lawrence Berkeley National Laboratory"/>
            <person name="Hensen N."/>
            <person name="Bonometti L."/>
            <person name="Westerberg I."/>
            <person name="Brannstrom I.O."/>
            <person name="Guillou S."/>
            <person name="Cros-Aarteil S."/>
            <person name="Calhoun S."/>
            <person name="Haridas S."/>
            <person name="Kuo A."/>
            <person name="Mondo S."/>
            <person name="Pangilinan J."/>
            <person name="Riley R."/>
            <person name="Labutti K."/>
            <person name="Andreopoulos B."/>
            <person name="Lipzen A."/>
            <person name="Chen C."/>
            <person name="Yanf M."/>
            <person name="Daum C."/>
            <person name="Ng V."/>
            <person name="Clum A."/>
            <person name="Steindorff A."/>
            <person name="Ohm R."/>
            <person name="Martin F."/>
            <person name="Silar P."/>
            <person name="Natvig D."/>
            <person name="Lalanne C."/>
            <person name="Gautier V."/>
            <person name="Ament-Velasquez S.L."/>
            <person name="Kruys A."/>
            <person name="Hutchinson M.I."/>
            <person name="Powell A.J."/>
            <person name="Barry K."/>
            <person name="Miller A.N."/>
            <person name="Grigoriev I.V."/>
            <person name="Debuchy R."/>
            <person name="Gladieux P."/>
            <person name="Thoren M.H."/>
            <person name="Johannesson H."/>
        </authorList>
    </citation>
    <scope>NUCLEOTIDE SEQUENCE</scope>
    <source>
        <strain evidence="1">SMH2532-1</strain>
    </source>
</reference>
<keyword evidence="2" id="KW-1185">Reference proteome</keyword>
<gene>
    <name evidence="1" type="ORF">B0T16DRAFT_455674</name>
</gene>
<protein>
    <submittedName>
        <fullName evidence="1">Uncharacterized protein</fullName>
    </submittedName>
</protein>